<name>A0A9J6RRS5_9GAMM</name>
<comment type="caution">
    <text evidence="1">The sequence shown here is derived from an EMBL/GenBank/DDBJ whole genome shotgun (WGS) entry which is preliminary data.</text>
</comment>
<keyword evidence="2" id="KW-1185">Reference proteome</keyword>
<dbReference type="AlphaFoldDB" id="A0A9J6RRS5"/>
<evidence type="ECO:0000313" key="2">
    <source>
        <dbReference type="Proteomes" id="UP001069090"/>
    </source>
</evidence>
<dbReference type="Proteomes" id="UP001069090">
    <property type="component" value="Unassembled WGS sequence"/>
</dbReference>
<reference evidence="1 2" key="1">
    <citation type="submission" date="2022-12" db="EMBL/GenBank/DDBJ databases">
        <title>Dasania phycosphaerae sp. nov., isolated from particulate material of the south coast of Korea.</title>
        <authorList>
            <person name="Jiang Y."/>
        </authorList>
    </citation>
    <scope>NUCLEOTIDE SEQUENCE [LARGE SCALE GENOMIC DNA]</scope>
    <source>
        <strain evidence="1 2">GY-19</strain>
    </source>
</reference>
<sequence>MSDICQGDCCFMCGASPNDKEFNEEHVIPKWILRMLDIYKLSITLPNDAKVRYDKYTVPCCKECNSFLGSEVEEEMRSVIDGGLNSVNSYIQTNGPWKIFLWLSLIFFKTHLKDSYLRKNLDKRLGDDPISSDYEWGLLHHIHCMIRALQNGISISNECLGSLIVLPAKTAEHLDKYDYRDVYAANTILLRINDIAFLAVLDDSCAALNFFSDHFKRLSAPLSPIQLREVLSHLTLLNSKLKYRPSYSTKINPTTGEAVIIAQLPESMELEDHAREELGEILYANVAEYVEKMPSSDKNFTKENVLSGCYHFLFDENQEFILNSMDLIEMEAIDNKTPTLIPNYKTQKITIVH</sequence>
<dbReference type="RefSeq" id="WP_258332935.1">
    <property type="nucleotide sequence ID" value="NZ_JAPTGG010000019.1"/>
</dbReference>
<gene>
    <name evidence="1" type="ORF">O0V09_17420</name>
</gene>
<dbReference type="EMBL" id="JAPTGG010000019">
    <property type="protein sequence ID" value="MCZ0866985.1"/>
    <property type="molecule type" value="Genomic_DNA"/>
</dbReference>
<organism evidence="1 2">
    <name type="scientific">Dasania phycosphaerae</name>
    <dbReference type="NCBI Taxonomy" id="2950436"/>
    <lineage>
        <taxon>Bacteria</taxon>
        <taxon>Pseudomonadati</taxon>
        <taxon>Pseudomonadota</taxon>
        <taxon>Gammaproteobacteria</taxon>
        <taxon>Cellvibrionales</taxon>
        <taxon>Spongiibacteraceae</taxon>
        <taxon>Dasania</taxon>
    </lineage>
</organism>
<evidence type="ECO:0000313" key="1">
    <source>
        <dbReference type="EMBL" id="MCZ0866985.1"/>
    </source>
</evidence>
<protein>
    <submittedName>
        <fullName evidence="1">Uncharacterized protein</fullName>
    </submittedName>
</protein>
<proteinExistence type="predicted"/>
<accession>A0A9J6RRS5</accession>